<accession>A0A0M4CNT0</accession>
<dbReference type="Pfam" id="PF03816">
    <property type="entry name" value="LytR_cpsA_psr"/>
    <property type="match status" value="1"/>
</dbReference>
<dbReference type="PANTHER" id="PTHR33392:SF6">
    <property type="entry name" value="POLYISOPRENYL-TEICHOIC ACID--PEPTIDOGLYCAN TEICHOIC ACID TRANSFERASE TAGU"/>
    <property type="match status" value="1"/>
</dbReference>
<dbReference type="NCBIfam" id="TIGR00350">
    <property type="entry name" value="lytR_cpsA_psr"/>
    <property type="match status" value="1"/>
</dbReference>
<evidence type="ECO:0000256" key="2">
    <source>
        <dbReference type="SAM" id="Phobius"/>
    </source>
</evidence>
<dbReference type="PANTHER" id="PTHR33392">
    <property type="entry name" value="POLYISOPRENYL-TEICHOIC ACID--PEPTIDOGLYCAN TEICHOIC ACID TRANSFERASE TAGU"/>
    <property type="match status" value="1"/>
</dbReference>
<evidence type="ECO:0000313" key="5">
    <source>
        <dbReference type="Proteomes" id="UP000068067"/>
    </source>
</evidence>
<evidence type="ECO:0000313" key="4">
    <source>
        <dbReference type="EMBL" id="ALC06960.1"/>
    </source>
</evidence>
<proteinExistence type="inferred from homology"/>
<reference evidence="4 5" key="1">
    <citation type="submission" date="2014-08" db="EMBL/GenBank/DDBJ databases">
        <title>Complete genome sequence of Corynebacterium deserti GIMN1.010 (=DSM 45689), isolated from desert sand in western China.</title>
        <authorList>
            <person name="Ruckert C."/>
            <person name="Albersmeier A."/>
            <person name="Kalinowski J."/>
        </authorList>
    </citation>
    <scope>NUCLEOTIDE SEQUENCE [LARGE SCALE GENOMIC DNA]</scope>
    <source>
        <strain evidence="4 5">GIMN1.010</strain>
    </source>
</reference>
<sequence length="311" mass="33052">MSGEKRRKAFSFKPRGCLNSLAGLLAVVLVLAFVVALWADAKLNRVDATPATQVSNTAGTNWLLVGSDSRQGLTEEDVQRLGTGGDIGVGRTDTIMILHLPTTGEPTLLSIPRDSYVNVPGWGMDKANAAFSVGGPELLTQTVEEATGLRIDHYAEIGMGGLANMVDAVGGVEMCPAEPIQDPLANLDIQAGCQEFDGATALGYVRTRATAMGDLDRVVRQREFFSALLSTATSPGTLLNPFRIIPMITNAVGTFTVGEGDHVWHLARLALAMRGGIQTETVPIATFADYDVGSVVIWDDAAAEELFSSMR</sequence>
<keyword evidence="2" id="KW-0812">Transmembrane</keyword>
<dbReference type="Proteomes" id="UP000068067">
    <property type="component" value="Chromosome"/>
</dbReference>
<keyword evidence="2" id="KW-1133">Transmembrane helix</keyword>
<keyword evidence="2" id="KW-0472">Membrane</keyword>
<evidence type="ECO:0000259" key="3">
    <source>
        <dbReference type="Pfam" id="PF03816"/>
    </source>
</evidence>
<dbReference type="STRING" id="931089.CDES_13080"/>
<dbReference type="EMBL" id="CP009220">
    <property type="protein sequence ID" value="ALC06960.1"/>
    <property type="molecule type" value="Genomic_DNA"/>
</dbReference>
<evidence type="ECO:0000256" key="1">
    <source>
        <dbReference type="ARBA" id="ARBA00006068"/>
    </source>
</evidence>
<name>A0A0M4CNT0_9CORY</name>
<keyword evidence="5" id="KW-1185">Reference proteome</keyword>
<dbReference type="AlphaFoldDB" id="A0A0M4CNT0"/>
<feature type="transmembrane region" description="Helical" evidence="2">
    <location>
        <begin position="21"/>
        <end position="39"/>
    </location>
</feature>
<dbReference type="PATRIC" id="fig|931089.4.peg.2649"/>
<comment type="similarity">
    <text evidence="1">Belongs to the LytR/CpsA/Psr (LCP) family.</text>
</comment>
<dbReference type="InterPro" id="IPR004474">
    <property type="entry name" value="LytR_CpsA_psr"/>
</dbReference>
<feature type="domain" description="Cell envelope-related transcriptional attenuator" evidence="3">
    <location>
        <begin position="91"/>
        <end position="232"/>
    </location>
</feature>
<gene>
    <name evidence="4" type="ORF">CDES_13080</name>
</gene>
<dbReference type="InterPro" id="IPR050922">
    <property type="entry name" value="LytR/CpsA/Psr_CW_biosynth"/>
</dbReference>
<protein>
    <submittedName>
        <fullName evidence="4">Transcriptional regulator</fullName>
    </submittedName>
</protein>
<dbReference type="KEGG" id="cdx:CDES_13080"/>
<organism evidence="4 5">
    <name type="scientific">Corynebacterium deserti GIMN1.010</name>
    <dbReference type="NCBI Taxonomy" id="931089"/>
    <lineage>
        <taxon>Bacteria</taxon>
        <taxon>Bacillati</taxon>
        <taxon>Actinomycetota</taxon>
        <taxon>Actinomycetes</taxon>
        <taxon>Mycobacteriales</taxon>
        <taxon>Corynebacteriaceae</taxon>
        <taxon>Corynebacterium</taxon>
    </lineage>
</organism>
<dbReference type="Gene3D" id="3.40.630.190">
    <property type="entry name" value="LCP protein"/>
    <property type="match status" value="1"/>
</dbReference>